<accession>E0UE09</accession>
<keyword evidence="2" id="KW-1185">Reference proteome</keyword>
<proteinExistence type="predicted"/>
<protein>
    <submittedName>
        <fullName evidence="1">Uncharacterized protein</fullName>
    </submittedName>
</protein>
<evidence type="ECO:0000313" key="2">
    <source>
        <dbReference type="Proteomes" id="UP000008206"/>
    </source>
</evidence>
<sequence length="124" mass="14370">MITIYPLLRRNIMVNRKEEIVKIQQETGLKPRHFADLIRTAQIVCDPGGGVSGRILQVDWSSFGIPDPVAENLKILGQQYQYASPHVPIDTVWQQLTPDTRNWFMEHKEELWQIEEAFPALDED</sequence>
<dbReference type="Proteomes" id="UP000008206">
    <property type="component" value="Chromosome"/>
</dbReference>
<dbReference type="HOGENOM" id="CLU_2143262_0_0_3"/>
<dbReference type="eggNOG" id="ENOG5032U72">
    <property type="taxonomic scope" value="Bacteria"/>
</dbReference>
<reference evidence="2" key="1">
    <citation type="journal article" date="2011" name="MBio">
        <title>Novel metabolic attributes of the genus Cyanothece, comprising a group of unicellular nitrogen-fixing Cyanobacteria.</title>
        <authorList>
            <person name="Bandyopadhyay A."/>
            <person name="Elvitigala T."/>
            <person name="Welsh E."/>
            <person name="Stockel J."/>
            <person name="Liberton M."/>
            <person name="Min H."/>
            <person name="Sherman L.A."/>
            <person name="Pakrasi H.B."/>
        </authorList>
    </citation>
    <scope>NUCLEOTIDE SEQUENCE [LARGE SCALE GENOMIC DNA]</scope>
    <source>
        <strain evidence="2">PCC 7822</strain>
    </source>
</reference>
<gene>
    <name evidence="1" type="ordered locus">Cyan7822_1003</name>
</gene>
<dbReference type="EMBL" id="CP002198">
    <property type="protein sequence ID" value="ADN13013.1"/>
    <property type="molecule type" value="Genomic_DNA"/>
</dbReference>
<dbReference type="AlphaFoldDB" id="E0UE09"/>
<name>E0UE09_GLOV7</name>
<organism evidence="1 2">
    <name type="scientific">Gloeothece verrucosa (strain PCC 7822)</name>
    <name type="common">Cyanothece sp. (strain PCC 7822)</name>
    <dbReference type="NCBI Taxonomy" id="497965"/>
    <lineage>
        <taxon>Bacteria</taxon>
        <taxon>Bacillati</taxon>
        <taxon>Cyanobacteriota</taxon>
        <taxon>Cyanophyceae</taxon>
        <taxon>Oscillatoriophycideae</taxon>
        <taxon>Chroococcales</taxon>
        <taxon>Aphanothecaceae</taxon>
        <taxon>Gloeothece</taxon>
        <taxon>Gloeothece verrucosa</taxon>
    </lineage>
</organism>
<evidence type="ECO:0000313" key="1">
    <source>
        <dbReference type="EMBL" id="ADN13013.1"/>
    </source>
</evidence>
<dbReference type="KEGG" id="cyj:Cyan7822_1003"/>